<protein>
    <submittedName>
        <fullName evidence="2 3">Uncharacterized protein</fullName>
    </submittedName>
</protein>
<dbReference type="RefSeq" id="XP_005834753.1">
    <property type="nucleotide sequence ID" value="XM_005834696.1"/>
</dbReference>
<reference evidence="4" key="2">
    <citation type="submission" date="2012-11" db="EMBL/GenBank/DDBJ databases">
        <authorList>
            <person name="Kuo A."/>
            <person name="Curtis B.A."/>
            <person name="Tanifuji G."/>
            <person name="Burki F."/>
            <person name="Gruber A."/>
            <person name="Irimia M."/>
            <person name="Maruyama S."/>
            <person name="Arias M.C."/>
            <person name="Ball S.G."/>
            <person name="Gile G.H."/>
            <person name="Hirakawa Y."/>
            <person name="Hopkins J.F."/>
            <person name="Rensing S.A."/>
            <person name="Schmutz J."/>
            <person name="Symeonidi A."/>
            <person name="Elias M."/>
            <person name="Eveleigh R.J."/>
            <person name="Herman E.K."/>
            <person name="Klute M.J."/>
            <person name="Nakayama T."/>
            <person name="Obornik M."/>
            <person name="Reyes-Prieto A."/>
            <person name="Armbrust E.V."/>
            <person name="Aves S.J."/>
            <person name="Beiko R.G."/>
            <person name="Coutinho P."/>
            <person name="Dacks J.B."/>
            <person name="Durnford D.G."/>
            <person name="Fast N.M."/>
            <person name="Green B.R."/>
            <person name="Grisdale C."/>
            <person name="Hempe F."/>
            <person name="Henrissat B."/>
            <person name="Hoppner M.P."/>
            <person name="Ishida K.-I."/>
            <person name="Kim E."/>
            <person name="Koreny L."/>
            <person name="Kroth P.G."/>
            <person name="Liu Y."/>
            <person name="Malik S.-B."/>
            <person name="Maier U.G."/>
            <person name="McRose D."/>
            <person name="Mock T."/>
            <person name="Neilson J.A."/>
            <person name="Onodera N.T."/>
            <person name="Poole A.M."/>
            <person name="Pritham E.J."/>
            <person name="Richards T.A."/>
            <person name="Rocap G."/>
            <person name="Roy S.W."/>
            <person name="Sarai C."/>
            <person name="Schaack S."/>
            <person name="Shirato S."/>
            <person name="Slamovits C.H."/>
            <person name="Spencer D.F."/>
            <person name="Suzuki S."/>
            <person name="Worden A.Z."/>
            <person name="Zauner S."/>
            <person name="Barry K."/>
            <person name="Bell C."/>
            <person name="Bharti A.K."/>
            <person name="Crow J.A."/>
            <person name="Grimwood J."/>
            <person name="Kramer R."/>
            <person name="Lindquist E."/>
            <person name="Lucas S."/>
            <person name="Salamov A."/>
            <person name="McFadden G.I."/>
            <person name="Lane C.E."/>
            <person name="Keeling P.J."/>
            <person name="Gray M.W."/>
            <person name="Grigoriev I.V."/>
            <person name="Archibald J.M."/>
        </authorList>
    </citation>
    <scope>NUCLEOTIDE SEQUENCE</scope>
    <source>
        <strain evidence="4">CCMP2712</strain>
    </source>
</reference>
<dbReference type="KEGG" id="gtt:GUITHDRAFT_106327"/>
<dbReference type="GeneID" id="17304548"/>
<evidence type="ECO:0000313" key="4">
    <source>
        <dbReference type="Proteomes" id="UP000011087"/>
    </source>
</evidence>
<dbReference type="GO" id="GO:0016192">
    <property type="term" value="P:vesicle-mediated transport"/>
    <property type="evidence" value="ECO:0007669"/>
    <property type="project" value="UniProtKB-KW"/>
</dbReference>
<dbReference type="GO" id="GO:0046923">
    <property type="term" value="F:ER retention sequence binding"/>
    <property type="evidence" value="ECO:0007669"/>
    <property type="project" value="InterPro"/>
</dbReference>
<dbReference type="Proteomes" id="UP000011087">
    <property type="component" value="Unassembled WGS sequence"/>
</dbReference>
<evidence type="ECO:0000313" key="2">
    <source>
        <dbReference type="EMBL" id="EKX47773.1"/>
    </source>
</evidence>
<keyword evidence="1" id="KW-0812">Transmembrane</keyword>
<accession>L1JGZ5</accession>
<evidence type="ECO:0000256" key="1">
    <source>
        <dbReference type="SAM" id="Phobius"/>
    </source>
</evidence>
<feature type="transmembrane region" description="Helical" evidence="1">
    <location>
        <begin position="44"/>
        <end position="71"/>
    </location>
</feature>
<sequence>MMSTIRNVRLTGDMLHLWSYPMLFIALGNPRPLKLGVSTNSQMLFFVALLLRYFIILLDTSDLVEAVKFFWVQRKLSLNTLVSMYRKSNGVYVFLLKALPLLGSACAVIKCFFSPIHRDRRDSMHWMQVLTKISESPWEDVPPVLSRASFFIEAFAIVPQLWMQHAPLPRDVETADSLALELHLVSRGTFRAGGGGR</sequence>
<dbReference type="GO" id="GO:0015031">
    <property type="term" value="P:protein transport"/>
    <property type="evidence" value="ECO:0007669"/>
    <property type="project" value="UniProtKB-KW"/>
</dbReference>
<keyword evidence="1" id="KW-0472">Membrane</keyword>
<reference evidence="3" key="3">
    <citation type="submission" date="2015-06" db="UniProtKB">
        <authorList>
            <consortium name="EnsemblProtists"/>
        </authorList>
    </citation>
    <scope>IDENTIFICATION</scope>
</reference>
<proteinExistence type="predicted"/>
<dbReference type="GO" id="GO:0005789">
    <property type="term" value="C:endoplasmic reticulum membrane"/>
    <property type="evidence" value="ECO:0007669"/>
    <property type="project" value="UniProtKB-SubCell"/>
</dbReference>
<dbReference type="AlphaFoldDB" id="L1JGZ5"/>
<evidence type="ECO:0000313" key="3">
    <source>
        <dbReference type="EnsemblProtists" id="EKX47773"/>
    </source>
</evidence>
<name>L1JGZ5_GUITC</name>
<dbReference type="EMBL" id="JH992988">
    <property type="protein sequence ID" value="EKX47773.1"/>
    <property type="molecule type" value="Genomic_DNA"/>
</dbReference>
<reference evidence="2 4" key="1">
    <citation type="journal article" date="2012" name="Nature">
        <title>Algal genomes reveal evolutionary mosaicism and the fate of nucleomorphs.</title>
        <authorList>
            <consortium name="DOE Joint Genome Institute"/>
            <person name="Curtis B.A."/>
            <person name="Tanifuji G."/>
            <person name="Burki F."/>
            <person name="Gruber A."/>
            <person name="Irimia M."/>
            <person name="Maruyama S."/>
            <person name="Arias M.C."/>
            <person name="Ball S.G."/>
            <person name="Gile G.H."/>
            <person name="Hirakawa Y."/>
            <person name="Hopkins J.F."/>
            <person name="Kuo A."/>
            <person name="Rensing S.A."/>
            <person name="Schmutz J."/>
            <person name="Symeonidi A."/>
            <person name="Elias M."/>
            <person name="Eveleigh R.J."/>
            <person name="Herman E.K."/>
            <person name="Klute M.J."/>
            <person name="Nakayama T."/>
            <person name="Obornik M."/>
            <person name="Reyes-Prieto A."/>
            <person name="Armbrust E.V."/>
            <person name="Aves S.J."/>
            <person name="Beiko R.G."/>
            <person name="Coutinho P."/>
            <person name="Dacks J.B."/>
            <person name="Durnford D.G."/>
            <person name="Fast N.M."/>
            <person name="Green B.R."/>
            <person name="Grisdale C.J."/>
            <person name="Hempel F."/>
            <person name="Henrissat B."/>
            <person name="Hoppner M.P."/>
            <person name="Ishida K."/>
            <person name="Kim E."/>
            <person name="Koreny L."/>
            <person name="Kroth P.G."/>
            <person name="Liu Y."/>
            <person name="Malik S.B."/>
            <person name="Maier U.G."/>
            <person name="McRose D."/>
            <person name="Mock T."/>
            <person name="Neilson J.A."/>
            <person name="Onodera N.T."/>
            <person name="Poole A.M."/>
            <person name="Pritham E.J."/>
            <person name="Richards T.A."/>
            <person name="Rocap G."/>
            <person name="Roy S.W."/>
            <person name="Sarai C."/>
            <person name="Schaack S."/>
            <person name="Shirato S."/>
            <person name="Slamovits C.H."/>
            <person name="Spencer D.F."/>
            <person name="Suzuki S."/>
            <person name="Worden A.Z."/>
            <person name="Zauner S."/>
            <person name="Barry K."/>
            <person name="Bell C."/>
            <person name="Bharti A.K."/>
            <person name="Crow J.A."/>
            <person name="Grimwood J."/>
            <person name="Kramer R."/>
            <person name="Lindquist E."/>
            <person name="Lucas S."/>
            <person name="Salamov A."/>
            <person name="McFadden G.I."/>
            <person name="Lane C.E."/>
            <person name="Keeling P.J."/>
            <person name="Gray M.W."/>
            <person name="Grigoriev I.V."/>
            <person name="Archibald J.M."/>
        </authorList>
    </citation>
    <scope>NUCLEOTIDE SEQUENCE</scope>
    <source>
        <strain evidence="2 4">CCMP2712</strain>
    </source>
</reference>
<dbReference type="EnsemblProtists" id="EKX47773">
    <property type="protein sequence ID" value="EKX47773"/>
    <property type="gene ID" value="GUITHDRAFT_106327"/>
</dbReference>
<dbReference type="PaxDb" id="55529-EKX47773"/>
<organism evidence="2">
    <name type="scientific">Guillardia theta (strain CCMP2712)</name>
    <name type="common">Cryptophyte</name>
    <dbReference type="NCBI Taxonomy" id="905079"/>
    <lineage>
        <taxon>Eukaryota</taxon>
        <taxon>Cryptophyceae</taxon>
        <taxon>Pyrenomonadales</taxon>
        <taxon>Geminigeraceae</taxon>
        <taxon>Guillardia</taxon>
    </lineage>
</organism>
<keyword evidence="1" id="KW-1133">Transmembrane helix</keyword>
<dbReference type="HOGENOM" id="CLU_1386500_0_0_1"/>
<keyword evidence="4" id="KW-1185">Reference proteome</keyword>
<gene>
    <name evidence="2" type="ORF">GUITHDRAFT_106327</name>
</gene>
<feature type="transmembrane region" description="Helical" evidence="1">
    <location>
        <begin position="91"/>
        <end position="113"/>
    </location>
</feature>
<dbReference type="GO" id="GO:0006621">
    <property type="term" value="P:protein retention in ER lumen"/>
    <property type="evidence" value="ECO:0007669"/>
    <property type="project" value="InterPro"/>
</dbReference>